<protein>
    <recommendedName>
        <fullName evidence="4">Chloramphenicol O-acetyltransferase</fullName>
    </recommendedName>
</protein>
<dbReference type="InterPro" id="IPR001707">
    <property type="entry name" value="Cmp_AcTrfase"/>
</dbReference>
<dbReference type="SMART" id="SM01059">
    <property type="entry name" value="CAT"/>
    <property type="match status" value="1"/>
</dbReference>
<dbReference type="Gene3D" id="3.30.559.10">
    <property type="entry name" value="Chloramphenicol acetyltransferase-like domain"/>
    <property type="match status" value="1"/>
</dbReference>
<dbReference type="PANTHER" id="PTHR38474">
    <property type="entry name" value="SLR0299 PROTEIN"/>
    <property type="match status" value="1"/>
</dbReference>
<proteinExistence type="predicted"/>
<dbReference type="EMBL" id="BAYM01000061">
    <property type="protein sequence ID" value="GAN36269.1"/>
    <property type="molecule type" value="Genomic_DNA"/>
</dbReference>
<sequence>MVVAKSPIELATWPRRDYFYYFTKMMPTGFNVTVTVDITATYDAVKTRGLHFFPIYLYLITQLLSEQPEFMITQEKDQLYHFETLTPSYSLYHQDDDTISGMWTAYSPDLATFYQHYEQDRSTYQNHHGVVVKPNQPENAYMINMMPSLHFSSYTPLSFNGLPNFLPVIEAGQYKVVADRRLMPVSFTIHHAVADGHHVSRFFEKLQARFDEPDKWLNISK</sequence>
<evidence type="ECO:0000256" key="1">
    <source>
        <dbReference type="PIRSR" id="PIRSR000440-1"/>
    </source>
</evidence>
<evidence type="ECO:0000313" key="2">
    <source>
        <dbReference type="EMBL" id="GAN36269.1"/>
    </source>
</evidence>
<dbReference type="GO" id="GO:0008811">
    <property type="term" value="F:chloramphenicol O-acetyltransferase activity"/>
    <property type="evidence" value="ECO:0007669"/>
    <property type="project" value="InterPro"/>
</dbReference>
<accession>A0A0C9PW32</accession>
<evidence type="ECO:0008006" key="4">
    <source>
        <dbReference type="Google" id="ProtNLM"/>
    </source>
</evidence>
<dbReference type="Pfam" id="PF00302">
    <property type="entry name" value="CAT"/>
    <property type="match status" value="1"/>
</dbReference>
<dbReference type="SUPFAM" id="SSF52777">
    <property type="entry name" value="CoA-dependent acyltransferases"/>
    <property type="match status" value="1"/>
</dbReference>
<feature type="active site" description="Proton acceptor" evidence="1">
    <location>
        <position position="191"/>
    </location>
</feature>
<dbReference type="PIRSF" id="PIRSF000440">
    <property type="entry name" value="CAT"/>
    <property type="match status" value="1"/>
</dbReference>
<dbReference type="RefSeq" id="WP_016367297.1">
    <property type="nucleotide sequence ID" value="NZ_BAYM01000061.1"/>
</dbReference>
<organism evidence="2 3">
    <name type="scientific">Lacticaseibacillus paracasei NRIC 0644</name>
    <dbReference type="NCBI Taxonomy" id="1435038"/>
    <lineage>
        <taxon>Bacteria</taxon>
        <taxon>Bacillati</taxon>
        <taxon>Bacillota</taxon>
        <taxon>Bacilli</taxon>
        <taxon>Lactobacillales</taxon>
        <taxon>Lactobacillaceae</taxon>
        <taxon>Lacticaseibacillus</taxon>
    </lineage>
</organism>
<dbReference type="Proteomes" id="UP000032552">
    <property type="component" value="Unassembled WGS sequence"/>
</dbReference>
<evidence type="ECO:0000313" key="3">
    <source>
        <dbReference type="Proteomes" id="UP000032552"/>
    </source>
</evidence>
<name>A0A0C9PW32_LACPA</name>
<dbReference type="AlphaFoldDB" id="A0A0C9PW32"/>
<dbReference type="PANTHER" id="PTHR38474:SF2">
    <property type="entry name" value="CHLORAMPHENICOL ACETYLTRANSFERASE"/>
    <property type="match status" value="1"/>
</dbReference>
<reference evidence="3" key="1">
    <citation type="submission" date="2014-05" db="EMBL/GenBank/DDBJ databases">
        <title>Whole genome sequencing of Lactobacillus casei NRIC0644.</title>
        <authorList>
            <person name="Atarashi H."/>
            <person name="Yoshida Y."/>
            <person name="Fujimura S."/>
            <person name="Tanaka N."/>
            <person name="Shiwa Y."/>
            <person name="Yoshikawa H."/>
            <person name="Okada S."/>
            <person name="Nakagawa J."/>
        </authorList>
    </citation>
    <scope>NUCLEOTIDE SEQUENCE [LARGE SCALE GENOMIC DNA]</scope>
    <source>
        <strain evidence="3">NRIC0644</strain>
    </source>
</reference>
<dbReference type="InterPro" id="IPR023213">
    <property type="entry name" value="CAT-like_dom_sf"/>
</dbReference>
<gene>
    <name evidence="2" type="ORF">LC0644_0858</name>
</gene>
<comment type="caution">
    <text evidence="2">The sequence shown here is derived from an EMBL/GenBank/DDBJ whole genome shotgun (WGS) entry which is preliminary data.</text>
</comment>